<reference evidence="2" key="1">
    <citation type="submission" date="2017-02" db="UniProtKB">
        <authorList>
            <consortium name="WormBaseParasite"/>
        </authorList>
    </citation>
    <scope>IDENTIFICATION</scope>
</reference>
<dbReference type="WBParaSite" id="EEL_0000283101-mRNA-1">
    <property type="protein sequence ID" value="EEL_0000283101-mRNA-1"/>
    <property type="gene ID" value="EEL_0000283101"/>
</dbReference>
<accession>A0A0R3RMX1</accession>
<keyword evidence="1" id="KW-1185">Reference proteome</keyword>
<dbReference type="AlphaFoldDB" id="A0A0R3RMX1"/>
<proteinExistence type="predicted"/>
<dbReference type="Proteomes" id="UP000050640">
    <property type="component" value="Unplaced"/>
</dbReference>
<organism evidence="1 2">
    <name type="scientific">Elaeophora elaphi</name>
    <dbReference type="NCBI Taxonomy" id="1147741"/>
    <lineage>
        <taxon>Eukaryota</taxon>
        <taxon>Metazoa</taxon>
        <taxon>Ecdysozoa</taxon>
        <taxon>Nematoda</taxon>
        <taxon>Chromadorea</taxon>
        <taxon>Rhabditida</taxon>
        <taxon>Spirurina</taxon>
        <taxon>Spiruromorpha</taxon>
        <taxon>Filarioidea</taxon>
        <taxon>Onchocercidae</taxon>
        <taxon>Elaeophora</taxon>
    </lineage>
</organism>
<evidence type="ECO:0000313" key="2">
    <source>
        <dbReference type="WBParaSite" id="EEL_0000283101-mRNA-1"/>
    </source>
</evidence>
<name>A0A0R3RMX1_9BILA</name>
<sequence length="132" mass="14332">MKTGNGDGRKDGNKLELGLELEVMVTTKIHAKSSIIKSLPEDQLISSTTANITNGSAVTTMIRDTDTGNLQGFPSSSSLLMEGHSKVTLKNSQHPATASTMLHCPKATLFWTSSKRNGILRIKVIVVTWFIF</sequence>
<protein>
    <submittedName>
        <fullName evidence="2">Uncharacterized protein</fullName>
    </submittedName>
</protein>
<evidence type="ECO:0000313" key="1">
    <source>
        <dbReference type="Proteomes" id="UP000050640"/>
    </source>
</evidence>